<dbReference type="EMBL" id="JAVFHQ010000016">
    <property type="protein sequence ID" value="KAK4546119.1"/>
    <property type="molecule type" value="Genomic_DNA"/>
</dbReference>
<comment type="catalytic activity">
    <reaction evidence="3 4">
        <text>RX + glutathione = an S-substituted glutathione + a halide anion + H(+)</text>
        <dbReference type="Rhea" id="RHEA:16437"/>
        <dbReference type="ChEBI" id="CHEBI:15378"/>
        <dbReference type="ChEBI" id="CHEBI:16042"/>
        <dbReference type="ChEBI" id="CHEBI:17792"/>
        <dbReference type="ChEBI" id="CHEBI:57925"/>
        <dbReference type="ChEBI" id="CHEBI:90779"/>
        <dbReference type="EC" id="2.5.1.18"/>
    </reaction>
</comment>
<evidence type="ECO:0000256" key="1">
    <source>
        <dbReference type="ARBA" id="ARBA00006494"/>
    </source>
</evidence>
<feature type="domain" description="DSBA-like thioredoxin" evidence="6">
    <location>
        <begin position="6"/>
        <end position="205"/>
    </location>
</feature>
<dbReference type="SUPFAM" id="SSF52833">
    <property type="entry name" value="Thioredoxin-like"/>
    <property type="match status" value="1"/>
</dbReference>
<dbReference type="GO" id="GO:0005777">
    <property type="term" value="C:peroxisome"/>
    <property type="evidence" value="ECO:0007669"/>
    <property type="project" value="TreeGrafter"/>
</dbReference>
<dbReference type="GO" id="GO:0005739">
    <property type="term" value="C:mitochondrion"/>
    <property type="evidence" value="ECO:0007669"/>
    <property type="project" value="TreeGrafter"/>
</dbReference>
<dbReference type="GO" id="GO:0004602">
    <property type="term" value="F:glutathione peroxidase activity"/>
    <property type="evidence" value="ECO:0007669"/>
    <property type="project" value="TreeGrafter"/>
</dbReference>
<sequence>MARPKLTLFLDVISPFAYMAFYVTKNSPIFKQCDVTYIPIFLGGVMKACGNTPPIEIKNKGAWIALERNRWAKHFHIPMAAASPEPFPQLTLHTMRALCAVCLLCPDRLTDCFSALYEAFWIERATISKPDVFGPVLADVLGEALAKQVLEKAGSAEAKKLLSGNTELALEEGAFGLPWFAATNAQGEKAGFWGFDHLGQVVEHLGLERTGQGFRAMM</sequence>
<dbReference type="InterPro" id="IPR014440">
    <property type="entry name" value="HCCAis_GSTk"/>
</dbReference>
<reference evidence="7 8" key="1">
    <citation type="submission" date="2021-11" db="EMBL/GenBank/DDBJ databases">
        <title>Black yeast isolated from Biological Soil Crust.</title>
        <authorList>
            <person name="Kurbessoian T."/>
        </authorList>
    </citation>
    <scope>NUCLEOTIDE SEQUENCE [LARGE SCALE GENOMIC DNA]</scope>
    <source>
        <strain evidence="7 8">CCFEE 5522</strain>
    </source>
</reference>
<dbReference type="Gene3D" id="3.40.30.10">
    <property type="entry name" value="Glutaredoxin"/>
    <property type="match status" value="1"/>
</dbReference>
<evidence type="ECO:0000313" key="8">
    <source>
        <dbReference type="Proteomes" id="UP001324427"/>
    </source>
</evidence>
<protein>
    <recommendedName>
        <fullName evidence="4">Glutathione S-transferase kappa</fullName>
        <ecNumber evidence="4">2.5.1.18</ecNumber>
    </recommendedName>
</protein>
<dbReference type="InterPro" id="IPR051924">
    <property type="entry name" value="GST_Kappa/NadH"/>
</dbReference>
<dbReference type="GO" id="GO:0006749">
    <property type="term" value="P:glutathione metabolic process"/>
    <property type="evidence" value="ECO:0007669"/>
    <property type="project" value="TreeGrafter"/>
</dbReference>
<dbReference type="PIRSF" id="PIRSF006386">
    <property type="entry name" value="HCCAis_GSTk"/>
    <property type="match status" value="1"/>
</dbReference>
<evidence type="ECO:0000256" key="3">
    <source>
        <dbReference type="ARBA" id="ARBA00047960"/>
    </source>
</evidence>
<name>A0AAV9JLG2_9PEZI</name>
<dbReference type="FunFam" id="3.40.30.10:FF:000096">
    <property type="entry name" value="Glutathione S-transferase kappa"/>
    <property type="match status" value="1"/>
</dbReference>
<dbReference type="Pfam" id="PF01323">
    <property type="entry name" value="DSBA"/>
    <property type="match status" value="1"/>
</dbReference>
<keyword evidence="8" id="KW-1185">Reference proteome</keyword>
<proteinExistence type="inferred from homology"/>
<dbReference type="PANTHER" id="PTHR42943">
    <property type="entry name" value="GLUTATHIONE S-TRANSFERASE KAPPA"/>
    <property type="match status" value="1"/>
</dbReference>
<keyword evidence="2 4" id="KW-0808">Transferase</keyword>
<evidence type="ECO:0000313" key="7">
    <source>
        <dbReference type="EMBL" id="KAK4546119.1"/>
    </source>
</evidence>
<dbReference type="GO" id="GO:0004364">
    <property type="term" value="F:glutathione transferase activity"/>
    <property type="evidence" value="ECO:0007669"/>
    <property type="project" value="UniProtKB-UniRule"/>
</dbReference>
<accession>A0AAV9JLG2</accession>
<dbReference type="InterPro" id="IPR036249">
    <property type="entry name" value="Thioredoxin-like_sf"/>
</dbReference>
<dbReference type="EC" id="2.5.1.18" evidence="4"/>
<dbReference type="AlphaFoldDB" id="A0AAV9JLG2"/>
<evidence type="ECO:0000256" key="2">
    <source>
        <dbReference type="ARBA" id="ARBA00022679"/>
    </source>
</evidence>
<gene>
    <name evidence="7" type="ORF">LTR36_002256</name>
</gene>
<evidence type="ECO:0000256" key="4">
    <source>
        <dbReference type="PIRNR" id="PIRNR006386"/>
    </source>
</evidence>
<dbReference type="PANTHER" id="PTHR42943:SF2">
    <property type="entry name" value="GLUTATHIONE S-TRANSFERASE KAPPA 1"/>
    <property type="match status" value="1"/>
</dbReference>
<evidence type="ECO:0000259" key="6">
    <source>
        <dbReference type="Pfam" id="PF01323"/>
    </source>
</evidence>
<organism evidence="7 8">
    <name type="scientific">Oleoguttula mirabilis</name>
    <dbReference type="NCBI Taxonomy" id="1507867"/>
    <lineage>
        <taxon>Eukaryota</taxon>
        <taxon>Fungi</taxon>
        <taxon>Dikarya</taxon>
        <taxon>Ascomycota</taxon>
        <taxon>Pezizomycotina</taxon>
        <taxon>Dothideomycetes</taxon>
        <taxon>Dothideomycetidae</taxon>
        <taxon>Mycosphaerellales</taxon>
        <taxon>Teratosphaeriaceae</taxon>
        <taxon>Oleoguttula</taxon>
    </lineage>
</organism>
<dbReference type="Proteomes" id="UP001324427">
    <property type="component" value="Unassembled WGS sequence"/>
</dbReference>
<dbReference type="InterPro" id="IPR001853">
    <property type="entry name" value="DSBA-like_thioredoxin_dom"/>
</dbReference>
<evidence type="ECO:0000256" key="5">
    <source>
        <dbReference type="PIRSR" id="PIRSR006386-1"/>
    </source>
</evidence>
<feature type="active site" description="Nucleophile" evidence="5">
    <location>
        <position position="14"/>
    </location>
</feature>
<comment type="similarity">
    <text evidence="1 4">Belongs to the GST superfamily. Kappa family.</text>
</comment>
<comment type="caution">
    <text evidence="7">The sequence shown here is derived from an EMBL/GenBank/DDBJ whole genome shotgun (WGS) entry which is preliminary data.</text>
</comment>